<reference evidence="5 6" key="1">
    <citation type="submission" date="2019-07" db="EMBL/GenBank/DDBJ databases">
        <title>WGS assembly of Gossypium tomentosum.</title>
        <authorList>
            <person name="Chen Z.J."/>
            <person name="Sreedasyam A."/>
            <person name="Ando A."/>
            <person name="Song Q."/>
            <person name="De L."/>
            <person name="Hulse-Kemp A."/>
            <person name="Ding M."/>
            <person name="Ye W."/>
            <person name="Kirkbride R."/>
            <person name="Jenkins J."/>
            <person name="Plott C."/>
            <person name="Lovell J."/>
            <person name="Lin Y.-M."/>
            <person name="Vaughn R."/>
            <person name="Liu B."/>
            <person name="Li W."/>
            <person name="Simpson S."/>
            <person name="Scheffler B."/>
            <person name="Saski C."/>
            <person name="Grover C."/>
            <person name="Hu G."/>
            <person name="Conover J."/>
            <person name="Carlson J."/>
            <person name="Shu S."/>
            <person name="Boston L."/>
            <person name="Williams M."/>
            <person name="Peterson D."/>
            <person name="Mcgee K."/>
            <person name="Jones D."/>
            <person name="Wendel J."/>
            <person name="Stelly D."/>
            <person name="Grimwood J."/>
            <person name="Schmutz J."/>
        </authorList>
    </citation>
    <scope>NUCLEOTIDE SEQUENCE [LARGE SCALE GENOMIC DNA]</scope>
    <source>
        <strain evidence="5">7179.01</strain>
    </source>
</reference>
<evidence type="ECO:0000256" key="3">
    <source>
        <dbReference type="RuleBase" id="RU361155"/>
    </source>
</evidence>
<dbReference type="Gene3D" id="3.40.50.300">
    <property type="entry name" value="P-loop containing nucleotide triphosphate hydrolases"/>
    <property type="match status" value="2"/>
</dbReference>
<name>A0A5D2RM74_GOSTO</name>
<sequence length="221" mass="26038">MVLFRSLQLGRLLTGTTWLKAIIPTIMNPMGRMNDDNNDPLLKRHPNELMPSLEVQLFKENPNPDLSYMPSPRIFRTHVPYPMLPESVKNSACKIVYITRDPKDIYWKESTKRPEKILFLRYEDMKKDPKGQLRRLACFLGRPFEKEEEVDKVLWRCSLERLKNLEVNQHGADPWLGFEYKFYFRRGSVGDWKNNMSNEMKEKLDHITAMEFEGSGLGFGH</sequence>
<comment type="similarity">
    <text evidence="1 3">Belongs to the sulfotransferase 1 family.</text>
</comment>
<gene>
    <name evidence="5" type="ORF">ES332_A01G062900v1</name>
</gene>
<accession>A0A5D2RM74</accession>
<dbReference type="EC" id="2.8.2.-" evidence="3"/>
<evidence type="ECO:0000313" key="5">
    <source>
        <dbReference type="EMBL" id="TYI41947.1"/>
    </source>
</evidence>
<dbReference type="EMBL" id="CM017610">
    <property type="protein sequence ID" value="TYI41947.1"/>
    <property type="molecule type" value="Genomic_DNA"/>
</dbReference>
<dbReference type="GO" id="GO:0008146">
    <property type="term" value="F:sulfotransferase activity"/>
    <property type="evidence" value="ECO:0007669"/>
    <property type="project" value="InterPro"/>
</dbReference>
<evidence type="ECO:0000256" key="2">
    <source>
        <dbReference type="ARBA" id="ARBA00022679"/>
    </source>
</evidence>
<dbReference type="Pfam" id="PF00685">
    <property type="entry name" value="Sulfotransfer_1"/>
    <property type="match status" value="2"/>
</dbReference>
<organism evidence="5 6">
    <name type="scientific">Gossypium tomentosum</name>
    <name type="common">Hawaiian cotton</name>
    <name type="synonym">Gossypium sandvicense</name>
    <dbReference type="NCBI Taxonomy" id="34277"/>
    <lineage>
        <taxon>Eukaryota</taxon>
        <taxon>Viridiplantae</taxon>
        <taxon>Streptophyta</taxon>
        <taxon>Embryophyta</taxon>
        <taxon>Tracheophyta</taxon>
        <taxon>Spermatophyta</taxon>
        <taxon>Magnoliopsida</taxon>
        <taxon>eudicotyledons</taxon>
        <taxon>Gunneridae</taxon>
        <taxon>Pentapetalae</taxon>
        <taxon>rosids</taxon>
        <taxon>malvids</taxon>
        <taxon>Malvales</taxon>
        <taxon>Malvaceae</taxon>
        <taxon>Malvoideae</taxon>
        <taxon>Gossypium</taxon>
    </lineage>
</organism>
<dbReference type="AlphaFoldDB" id="A0A5D2RM74"/>
<feature type="domain" description="Sulfotransferase" evidence="4">
    <location>
        <begin position="14"/>
        <end position="105"/>
    </location>
</feature>
<keyword evidence="2 3" id="KW-0808">Transferase</keyword>
<evidence type="ECO:0000259" key="4">
    <source>
        <dbReference type="Pfam" id="PF00685"/>
    </source>
</evidence>
<dbReference type="InterPro" id="IPR000863">
    <property type="entry name" value="Sulfotransferase_dom"/>
</dbReference>
<feature type="domain" description="Sulfotransferase" evidence="4">
    <location>
        <begin position="106"/>
        <end position="215"/>
    </location>
</feature>
<dbReference type="PANTHER" id="PTHR11783">
    <property type="entry name" value="SULFOTRANSFERASE SULT"/>
    <property type="match status" value="1"/>
</dbReference>
<dbReference type="SUPFAM" id="SSF52540">
    <property type="entry name" value="P-loop containing nucleoside triphosphate hydrolases"/>
    <property type="match status" value="1"/>
</dbReference>
<dbReference type="Proteomes" id="UP000322667">
    <property type="component" value="Chromosome A01"/>
</dbReference>
<evidence type="ECO:0000256" key="1">
    <source>
        <dbReference type="ARBA" id="ARBA00005771"/>
    </source>
</evidence>
<proteinExistence type="inferred from homology"/>
<dbReference type="InterPro" id="IPR027417">
    <property type="entry name" value="P-loop_NTPase"/>
</dbReference>
<protein>
    <recommendedName>
        <fullName evidence="3">Sulfotransferase</fullName>
        <ecNumber evidence="3">2.8.2.-</ecNumber>
    </recommendedName>
</protein>
<keyword evidence="6" id="KW-1185">Reference proteome</keyword>
<evidence type="ECO:0000313" key="6">
    <source>
        <dbReference type="Proteomes" id="UP000322667"/>
    </source>
</evidence>